<evidence type="ECO:0000313" key="3">
    <source>
        <dbReference type="Proteomes" id="UP000076574"/>
    </source>
</evidence>
<sequence>MTNTKAWQSKLLDEPRIGFVEEHGSRAANAERAMVVERRHKPTASPRTTPKHDPLAKILNEPRVGFDTIHRSASRSPK</sequence>
<dbReference type="AlphaFoldDB" id="A0A163XC16"/>
<proteinExistence type="predicted"/>
<reference evidence="2 3" key="1">
    <citation type="submission" date="2016-03" db="EMBL/GenBank/DDBJ databases">
        <title>Microsymbionts genomes from the relict species Vavilovia formosa (Stev.) Fed.</title>
        <authorList>
            <person name="Kopat V."/>
            <person name="Chirak E."/>
            <person name="Kimeklis A."/>
            <person name="Andronov E."/>
        </authorList>
    </citation>
    <scope>NUCLEOTIDE SEQUENCE [LARGE SCALE GENOMIC DNA]</scope>
    <source>
        <strain evidence="2 3">Vaf07</strain>
    </source>
</reference>
<name>A0A163XC16_9BRAD</name>
<dbReference type="EMBL" id="LVYV01000055">
    <property type="protein sequence ID" value="KZD20703.1"/>
    <property type="molecule type" value="Genomic_DNA"/>
</dbReference>
<gene>
    <name evidence="2" type="ORF">A4A58_18420</name>
</gene>
<comment type="caution">
    <text evidence="2">The sequence shown here is derived from an EMBL/GenBank/DDBJ whole genome shotgun (WGS) entry which is preliminary data.</text>
</comment>
<evidence type="ECO:0000313" key="2">
    <source>
        <dbReference type="EMBL" id="KZD20703.1"/>
    </source>
</evidence>
<accession>A0A163XC16</accession>
<evidence type="ECO:0000256" key="1">
    <source>
        <dbReference type="SAM" id="MobiDB-lite"/>
    </source>
</evidence>
<keyword evidence="3" id="KW-1185">Reference proteome</keyword>
<dbReference type="Proteomes" id="UP000076574">
    <property type="component" value="Unassembled WGS sequence"/>
</dbReference>
<organism evidence="2 3">
    <name type="scientific">Tardiphaga robiniae</name>
    <dbReference type="NCBI Taxonomy" id="943830"/>
    <lineage>
        <taxon>Bacteria</taxon>
        <taxon>Pseudomonadati</taxon>
        <taxon>Pseudomonadota</taxon>
        <taxon>Alphaproteobacteria</taxon>
        <taxon>Hyphomicrobiales</taxon>
        <taxon>Nitrobacteraceae</taxon>
        <taxon>Tardiphaga</taxon>
    </lineage>
</organism>
<feature type="region of interest" description="Disordered" evidence="1">
    <location>
        <begin position="38"/>
        <end position="78"/>
    </location>
</feature>
<protein>
    <submittedName>
        <fullName evidence="2">Uncharacterized protein</fullName>
    </submittedName>
</protein>